<feature type="domain" description="Alpha fucosidase A-like C-terminal" evidence="2">
    <location>
        <begin position="701"/>
        <end position="750"/>
    </location>
</feature>
<dbReference type="RefSeq" id="WP_109747904.1">
    <property type="nucleotide sequence ID" value="NZ_JANKBI010000014.1"/>
</dbReference>
<dbReference type="Proteomes" id="UP000245412">
    <property type="component" value="Unassembled WGS sequence"/>
</dbReference>
<keyword evidence="5" id="KW-1185">Reference proteome</keyword>
<dbReference type="InterPro" id="IPR054363">
    <property type="entry name" value="GH95_cat"/>
</dbReference>
<gene>
    <name evidence="4" type="ORF">C7383_1144</name>
</gene>
<name>A0AB73T004_9FIRM</name>
<dbReference type="SUPFAM" id="SSF48208">
    <property type="entry name" value="Six-hairpin glycosidases"/>
    <property type="match status" value="1"/>
</dbReference>
<dbReference type="EMBL" id="QGGY01000014">
    <property type="protein sequence ID" value="PWJ73037.1"/>
    <property type="molecule type" value="Genomic_DNA"/>
</dbReference>
<dbReference type="InterPro" id="IPR008928">
    <property type="entry name" value="6-hairpin_glycosidase_sf"/>
</dbReference>
<evidence type="ECO:0000259" key="3">
    <source>
        <dbReference type="Pfam" id="PF22124"/>
    </source>
</evidence>
<proteinExistence type="predicted"/>
<feature type="domain" description="Glycosyl hydrolase family 95 catalytic" evidence="3">
    <location>
        <begin position="277"/>
        <end position="699"/>
    </location>
</feature>
<dbReference type="InterPro" id="IPR027414">
    <property type="entry name" value="GH95_N_dom"/>
</dbReference>
<dbReference type="Pfam" id="PF14498">
    <property type="entry name" value="Glyco_hyd_65N_2"/>
    <property type="match status" value="1"/>
</dbReference>
<protein>
    <submittedName>
        <fullName evidence="4">Alpha-L-fucosidase 2</fullName>
    </submittedName>
</protein>
<dbReference type="GO" id="GO:0004560">
    <property type="term" value="F:alpha-L-fucosidase activity"/>
    <property type="evidence" value="ECO:0007669"/>
    <property type="project" value="InterPro"/>
</dbReference>
<dbReference type="Gene3D" id="1.50.10.10">
    <property type="match status" value="1"/>
</dbReference>
<sequence>MKNKLYYEAPADAWEKGMAIGNGRIGAMLLGGTDREHIWLNEDTLWSGYPRDYNDPDAYLYLEEVRRLIFDKEYEKAEKILNRRMVGNWNESYLPMGDLYIETPGLKNIMAYKRILNLSTGTASISAVTDKFSYERTCFCSYPDQVMALRIRSSETLEGGMKFCLSSQLRSFCTKDGDCFILTGWCPSVVEPDYYPGEYPILYEDYETTTAVRFQMRMKVVTDGSAAVEEDGIRVTGSRETLLLLSSANSFLGYDVKPRGNFEEKVRQYMEKAGRFSWKELYNRHRSDFTALFGRVELELGHSENEDLPMDKRLLRFSEGEEDPELIATAFQFGRYLLISSSREGTEPANLQGIWNKDIRPPWSSNYTVNINTQMNYWPAEVCSLPECARPLMKFIEEIREAGRKTAEINYHCRGFAVHHNVDLWRKTTAVGSREKEVDVLPWSFWLMSGGWFCQHIYNHYIYTPDKNFLLQSAWPVLMESARFYLDWLVERNGELLTVPSASPENLFADGGGCHGITYSCTLDNAILRELFGNCLEAAGHVKKCRSLTAEEESFCREVKTALSKLPPYKIGKYGQLQEWYEDFEEKDPEHRHLSMLYGLYPGNTITAENTPKLAAACRRALERRGEGSVPWSRAWKVCLQARLKDGEKAYEEVRRFLQPANSNEISYNDGGIYSSLFCAMPLEVDGNLGFTAGIAEMLIQSHLTEPELLPALPKAWKNGHVKGLKVRGGQTADIYWEDGKLKSYSLRSGSR</sequence>
<dbReference type="Pfam" id="PF21307">
    <property type="entry name" value="Glyco_hydro_95_C"/>
    <property type="match status" value="1"/>
</dbReference>
<comment type="caution">
    <text evidence="4">The sequence shown here is derived from an EMBL/GenBank/DDBJ whole genome shotgun (WGS) entry which is preliminary data.</text>
</comment>
<evidence type="ECO:0000313" key="4">
    <source>
        <dbReference type="EMBL" id="PWJ73037.1"/>
    </source>
</evidence>
<feature type="domain" description="Glycosyl hydrolase family 95 N-terminal" evidence="1">
    <location>
        <begin position="5"/>
        <end position="251"/>
    </location>
</feature>
<accession>A0AB73T004</accession>
<evidence type="ECO:0000259" key="1">
    <source>
        <dbReference type="Pfam" id="PF14498"/>
    </source>
</evidence>
<dbReference type="InterPro" id="IPR012341">
    <property type="entry name" value="6hp_glycosidase-like_sf"/>
</dbReference>
<dbReference type="PANTHER" id="PTHR31084">
    <property type="entry name" value="ALPHA-L-FUCOSIDASE 2"/>
    <property type="match status" value="1"/>
</dbReference>
<dbReference type="AlphaFoldDB" id="A0AB73T004"/>
<dbReference type="Pfam" id="PF22124">
    <property type="entry name" value="Glyco_hydro_95_cat"/>
    <property type="match status" value="1"/>
</dbReference>
<reference evidence="4 5" key="1">
    <citation type="submission" date="2018-05" db="EMBL/GenBank/DDBJ databases">
        <authorList>
            <person name="Goeker M."/>
            <person name="Huntemann M."/>
            <person name="Clum A."/>
            <person name="Pillay M."/>
            <person name="Palaniappan K."/>
            <person name="Varghese N."/>
            <person name="Mikhailova N."/>
            <person name="Stamatis D."/>
            <person name="Reddy T."/>
            <person name="Daum C."/>
            <person name="Shapiro N."/>
            <person name="Ivanova N."/>
            <person name="Kyrpides N."/>
            <person name="Woyke T."/>
        </authorList>
    </citation>
    <scope>NUCLEOTIDE SEQUENCE [LARGE SCALE GENOMIC DNA]</scope>
    <source>
        <strain evidence="4 5">DSM 26524</strain>
    </source>
</reference>
<dbReference type="InterPro" id="IPR049053">
    <property type="entry name" value="AFCA-like_C"/>
</dbReference>
<dbReference type="PANTHER" id="PTHR31084:SF0">
    <property type="entry name" value="ALPHA-L-FUCOSIDASE 2"/>
    <property type="match status" value="1"/>
</dbReference>
<dbReference type="PIRSF" id="PIRSF007663">
    <property type="entry name" value="UCP007663"/>
    <property type="match status" value="1"/>
</dbReference>
<evidence type="ECO:0000259" key="2">
    <source>
        <dbReference type="Pfam" id="PF21307"/>
    </source>
</evidence>
<evidence type="ECO:0000313" key="5">
    <source>
        <dbReference type="Proteomes" id="UP000245412"/>
    </source>
</evidence>
<organism evidence="4 5">
    <name type="scientific">Murimonas intestini</name>
    <dbReference type="NCBI Taxonomy" id="1337051"/>
    <lineage>
        <taxon>Bacteria</taxon>
        <taxon>Bacillati</taxon>
        <taxon>Bacillota</taxon>
        <taxon>Clostridia</taxon>
        <taxon>Lachnospirales</taxon>
        <taxon>Lachnospiraceae</taxon>
        <taxon>Murimonas</taxon>
    </lineage>
</organism>
<dbReference type="GO" id="GO:0005975">
    <property type="term" value="P:carbohydrate metabolic process"/>
    <property type="evidence" value="ECO:0007669"/>
    <property type="project" value="InterPro"/>
</dbReference>
<dbReference type="InterPro" id="IPR016518">
    <property type="entry name" value="Alpha-L-fucosidase"/>
</dbReference>